<evidence type="ECO:0000256" key="2">
    <source>
        <dbReference type="ARBA" id="ARBA00022531"/>
    </source>
</evidence>
<dbReference type="PROSITE" id="PS51441">
    <property type="entry name" value="CPCD_LIKE"/>
    <property type="match status" value="1"/>
</dbReference>
<dbReference type="GO" id="GO:0015979">
    <property type="term" value="P:photosynthesis"/>
    <property type="evidence" value="ECO:0007669"/>
    <property type="project" value="UniProtKB-KW"/>
</dbReference>
<dbReference type="RefSeq" id="WP_163702139.1">
    <property type="nucleotide sequence ID" value="NZ_QXHD01000004.1"/>
</dbReference>
<dbReference type="InterPro" id="IPR016470">
    <property type="entry name" value="Phycobilisome"/>
</dbReference>
<dbReference type="GO" id="GO:0030089">
    <property type="term" value="C:phycobilisome"/>
    <property type="evidence" value="ECO:0007669"/>
    <property type="project" value="UniProtKB-UniRule"/>
</dbReference>
<protein>
    <submittedName>
        <fullName evidence="10">Photosystem I reaction center subunit XII</fullName>
    </submittedName>
</protein>
<dbReference type="PANTHER" id="PTHR34011">
    <property type="entry name" value="PHYCOBILISOME 32.1 KDA LINKER POLYPEPTIDE, PHYCOCYANIN-ASSOCIATED, ROD 2-RELATED"/>
    <property type="match status" value="1"/>
</dbReference>
<keyword evidence="4 7" id="KW-0605">Phycobilisome</keyword>
<evidence type="ECO:0000256" key="3">
    <source>
        <dbReference type="ARBA" id="ARBA00022549"/>
    </source>
</evidence>
<evidence type="ECO:0000256" key="5">
    <source>
        <dbReference type="ARBA" id="ARBA00023078"/>
    </source>
</evidence>
<keyword evidence="5" id="KW-0793">Thylakoid</keyword>
<dbReference type="Proteomes" id="UP000481033">
    <property type="component" value="Unassembled WGS sequence"/>
</dbReference>
<evidence type="ECO:0000259" key="8">
    <source>
        <dbReference type="PROSITE" id="PS51441"/>
    </source>
</evidence>
<dbReference type="Gene3D" id="1.10.3130.20">
    <property type="entry name" value="Phycobilisome linker domain"/>
    <property type="match status" value="1"/>
</dbReference>
<dbReference type="AlphaFoldDB" id="A0A6M0RSH0"/>
<evidence type="ECO:0000256" key="7">
    <source>
        <dbReference type="PROSITE-ProRule" id="PRU00775"/>
    </source>
</evidence>
<accession>A0A6M0RSH0</accession>
<dbReference type="Pfam" id="PF00427">
    <property type="entry name" value="PBS_linker_poly"/>
    <property type="match status" value="1"/>
</dbReference>
<dbReference type="EMBL" id="QXHD01000004">
    <property type="protein sequence ID" value="NEZ59194.1"/>
    <property type="molecule type" value="Genomic_DNA"/>
</dbReference>
<dbReference type="InterPro" id="IPR038255">
    <property type="entry name" value="PBS_linker_sf"/>
</dbReference>
<comment type="subcellular location">
    <subcellularLocation>
        <location evidence="1">Cellular thylakoid membrane</location>
        <topology evidence="1">Peripheral membrane protein</topology>
        <orientation evidence="1">Cytoplasmic side</orientation>
    </subcellularLocation>
</comment>
<sequence>MGNLTASASLGLDAFEGAPVELRSFASEEDLQEVIRAAYRQVLGNVHILDNDRLASAEAMLRNGDITVRGFVRAVAQSALYSSLFFDGNSQYRFIELNFKHLLGRAPRDQAEIREHVTLYNEQGYAAEINSYLDSNEYIDNFGEATVPYHRSIRSQAGVKNEGFNRMFSLLRGSATSDRNKGAQLISSLAANIATPIKPLAKGNASGYSNLGKSFKIAFSSGAAASRLKRFSKQTIVVTYAQMSQAVQNIHTSGGKISSITELAS</sequence>
<dbReference type="PANTHER" id="PTHR34011:SF6">
    <property type="entry name" value="PHYCOBILIPROTEIN APCE"/>
    <property type="match status" value="1"/>
</dbReference>
<reference evidence="10 11" key="1">
    <citation type="journal article" date="2020" name="Microb. Ecol.">
        <title>Ecogenomics of the Marine Benthic Filamentous Cyanobacterium Adonisia.</title>
        <authorList>
            <person name="Walter J.M."/>
            <person name="Coutinho F.H."/>
            <person name="Leomil L."/>
            <person name="Hargreaves P.I."/>
            <person name="Campeao M.E."/>
            <person name="Vieira V.V."/>
            <person name="Silva B.S."/>
            <person name="Fistarol G.O."/>
            <person name="Salomon P.S."/>
            <person name="Sawabe T."/>
            <person name="Mino S."/>
            <person name="Hosokawa M."/>
            <person name="Miyashita H."/>
            <person name="Maruyama F."/>
            <person name="van Verk M.C."/>
            <person name="Dutilh B.E."/>
            <person name="Thompson C.C."/>
            <person name="Thompson F.L."/>
        </authorList>
    </citation>
    <scope>NUCLEOTIDE SEQUENCE [LARGE SCALE GENOMIC DNA]</scope>
    <source>
        <strain evidence="10 11">CCMR0081</strain>
    </source>
</reference>
<dbReference type="Pfam" id="PF01383">
    <property type="entry name" value="CpcD"/>
    <property type="match status" value="1"/>
</dbReference>
<keyword evidence="3" id="KW-0042">Antenna complex</keyword>
<dbReference type="SMART" id="SM01094">
    <property type="entry name" value="CpcD"/>
    <property type="match status" value="1"/>
</dbReference>
<dbReference type="PIRSF" id="PIRSF005898">
    <property type="entry name" value="Phycobilisome_CpeC/CpcI"/>
    <property type="match status" value="1"/>
</dbReference>
<dbReference type="InterPro" id="IPR001297">
    <property type="entry name" value="PBS_linker_dom"/>
</dbReference>
<keyword evidence="2" id="KW-0602">Photosynthesis</keyword>
<keyword evidence="6" id="KW-0472">Membrane</keyword>
<organism evidence="10 11">
    <name type="scientific">Adonisia turfae CCMR0081</name>
    <dbReference type="NCBI Taxonomy" id="2292702"/>
    <lineage>
        <taxon>Bacteria</taxon>
        <taxon>Bacillati</taxon>
        <taxon>Cyanobacteriota</taxon>
        <taxon>Adonisia</taxon>
        <taxon>Adonisia turfae</taxon>
    </lineage>
</organism>
<evidence type="ECO:0000259" key="9">
    <source>
        <dbReference type="PROSITE" id="PS51445"/>
    </source>
</evidence>
<evidence type="ECO:0000256" key="4">
    <source>
        <dbReference type="ARBA" id="ARBA00022738"/>
    </source>
</evidence>
<keyword evidence="11" id="KW-1185">Reference proteome</keyword>
<dbReference type="GO" id="GO:0031676">
    <property type="term" value="C:plasma membrane-derived thylakoid membrane"/>
    <property type="evidence" value="ECO:0007669"/>
    <property type="project" value="UniProtKB-SubCell"/>
</dbReference>
<evidence type="ECO:0000256" key="1">
    <source>
        <dbReference type="ARBA" id="ARBA00004445"/>
    </source>
</evidence>
<comment type="similarity">
    <text evidence="7">Belongs to the phycobilisome linker protein family.</text>
</comment>
<feature type="domain" description="CpcD-like" evidence="8">
    <location>
        <begin position="212"/>
        <end position="263"/>
    </location>
</feature>
<evidence type="ECO:0000313" key="11">
    <source>
        <dbReference type="Proteomes" id="UP000481033"/>
    </source>
</evidence>
<evidence type="ECO:0000256" key="6">
    <source>
        <dbReference type="ARBA" id="ARBA00023136"/>
    </source>
</evidence>
<dbReference type="InterPro" id="IPR008213">
    <property type="entry name" value="CpcD-like_dom"/>
</dbReference>
<comment type="caution">
    <text evidence="10">The sequence shown here is derived from an EMBL/GenBank/DDBJ whole genome shotgun (WGS) entry which is preliminary data.</text>
</comment>
<feature type="domain" description="PBS-linker" evidence="9">
    <location>
        <begin position="1"/>
        <end position="179"/>
    </location>
</feature>
<dbReference type="PROSITE" id="PS51445">
    <property type="entry name" value="PBS_LINKER"/>
    <property type="match status" value="1"/>
</dbReference>
<proteinExistence type="inferred from homology"/>
<evidence type="ECO:0000313" key="10">
    <source>
        <dbReference type="EMBL" id="NEZ59194.1"/>
    </source>
</evidence>
<gene>
    <name evidence="10" type="ORF">DXZ20_26835</name>
</gene>
<name>A0A6M0RSH0_9CYAN</name>